<dbReference type="EMBL" id="KV722462">
    <property type="protein sequence ID" value="OCH88096.1"/>
    <property type="molecule type" value="Genomic_DNA"/>
</dbReference>
<name>A0A8E2ANR8_9APHY</name>
<dbReference type="Proteomes" id="UP000250043">
    <property type="component" value="Unassembled WGS sequence"/>
</dbReference>
<protein>
    <recommendedName>
        <fullName evidence="2">DUF6533 domain-containing protein</fullName>
    </recommendedName>
</protein>
<gene>
    <name evidence="3" type="ORF">OBBRIDRAFT_780678</name>
</gene>
<keyword evidence="1" id="KW-0472">Membrane</keyword>
<evidence type="ECO:0000313" key="4">
    <source>
        <dbReference type="Proteomes" id="UP000250043"/>
    </source>
</evidence>
<dbReference type="OrthoDB" id="2742807at2759"/>
<proteinExistence type="predicted"/>
<keyword evidence="1" id="KW-1133">Transmembrane helix</keyword>
<sequence>MAQQYVQLQVLSALASGWIDNCCLVAALALVTTDHLRTFTRERNLIWHRKFNSVTLLFYVNRWVTLAWVITQLLEELLDLSVLPSCIALDDVGPVLGILWDVMYTAFSAIRMYAISRGSWLFVLVLCSLNLVRIAGEVYQQLGSVWYQIETVPGLGTQCYSGYKLSLSHYLRLSSIMMTHFLLNLRQLAHDPQDDMIGSRPSFVLTIDDEQTEGRHSLKFASFVGNIGEFLDDADSDVIMDPEMHWEDDSGSDAIAEGDAIVKPSSVPVNSPRNSMLIIFTNNADVRDPEVDLEWAPQLHGPGAQQA</sequence>
<feature type="transmembrane region" description="Helical" evidence="1">
    <location>
        <begin position="6"/>
        <end position="31"/>
    </location>
</feature>
<organism evidence="3 4">
    <name type="scientific">Obba rivulosa</name>
    <dbReference type="NCBI Taxonomy" id="1052685"/>
    <lineage>
        <taxon>Eukaryota</taxon>
        <taxon>Fungi</taxon>
        <taxon>Dikarya</taxon>
        <taxon>Basidiomycota</taxon>
        <taxon>Agaricomycotina</taxon>
        <taxon>Agaricomycetes</taxon>
        <taxon>Polyporales</taxon>
        <taxon>Gelatoporiaceae</taxon>
        <taxon>Obba</taxon>
    </lineage>
</organism>
<dbReference type="AlphaFoldDB" id="A0A8E2ANR8"/>
<dbReference type="InterPro" id="IPR045340">
    <property type="entry name" value="DUF6533"/>
</dbReference>
<reference evidence="3 4" key="1">
    <citation type="submission" date="2016-07" db="EMBL/GenBank/DDBJ databases">
        <title>Draft genome of the white-rot fungus Obba rivulosa 3A-2.</title>
        <authorList>
            <consortium name="DOE Joint Genome Institute"/>
            <person name="Miettinen O."/>
            <person name="Riley R."/>
            <person name="Acob R."/>
            <person name="Barry K."/>
            <person name="Cullen D."/>
            <person name="De Vries R."/>
            <person name="Hainaut M."/>
            <person name="Hatakka A."/>
            <person name="Henrissat B."/>
            <person name="Hilden K."/>
            <person name="Kuo R."/>
            <person name="Labutti K."/>
            <person name="Lipzen A."/>
            <person name="Makela M.R."/>
            <person name="Sandor L."/>
            <person name="Spatafora J.W."/>
            <person name="Grigoriev I.V."/>
            <person name="Hibbett D.S."/>
        </authorList>
    </citation>
    <scope>NUCLEOTIDE SEQUENCE [LARGE SCALE GENOMIC DNA]</scope>
    <source>
        <strain evidence="3 4">3A-2</strain>
    </source>
</reference>
<keyword evidence="1" id="KW-0812">Transmembrane</keyword>
<dbReference type="Pfam" id="PF20151">
    <property type="entry name" value="DUF6533"/>
    <property type="match status" value="1"/>
</dbReference>
<feature type="domain" description="DUF6533" evidence="2">
    <location>
        <begin position="22"/>
        <end position="66"/>
    </location>
</feature>
<evidence type="ECO:0000259" key="2">
    <source>
        <dbReference type="Pfam" id="PF20151"/>
    </source>
</evidence>
<feature type="transmembrane region" description="Helical" evidence="1">
    <location>
        <begin position="119"/>
        <end position="136"/>
    </location>
</feature>
<keyword evidence="4" id="KW-1185">Reference proteome</keyword>
<evidence type="ECO:0000256" key="1">
    <source>
        <dbReference type="SAM" id="Phobius"/>
    </source>
</evidence>
<evidence type="ECO:0000313" key="3">
    <source>
        <dbReference type="EMBL" id="OCH88096.1"/>
    </source>
</evidence>
<accession>A0A8E2ANR8</accession>
<feature type="transmembrane region" description="Helical" evidence="1">
    <location>
        <begin position="51"/>
        <end position="70"/>
    </location>
</feature>